<dbReference type="PIRSF" id="PIRSF005485">
    <property type="entry name" value="HrcA"/>
    <property type="match status" value="1"/>
</dbReference>
<dbReference type="PANTHER" id="PTHR34824">
    <property type="entry name" value="HEAT-INDUCIBLE TRANSCRIPTION REPRESSOR HRCA"/>
    <property type="match status" value="1"/>
</dbReference>
<keyword evidence="2 5" id="KW-0805">Transcription regulation</keyword>
<keyword evidence="9" id="KW-1185">Reference proteome</keyword>
<feature type="domain" description="Winged helix-turn-helix transcription repressor HrcA DNA-binding" evidence="7">
    <location>
        <begin position="1"/>
        <end position="72"/>
    </location>
</feature>
<evidence type="ECO:0000259" key="7">
    <source>
        <dbReference type="Pfam" id="PF03444"/>
    </source>
</evidence>
<evidence type="ECO:0000313" key="9">
    <source>
        <dbReference type="Proteomes" id="UP000051378"/>
    </source>
</evidence>
<dbReference type="SUPFAM" id="SSF46785">
    <property type="entry name" value="Winged helix' DNA-binding domain"/>
    <property type="match status" value="1"/>
</dbReference>
<feature type="domain" description="Heat-inducible transcription repressor HrcA C-terminal" evidence="6">
    <location>
        <begin position="104"/>
        <end position="329"/>
    </location>
</feature>
<dbReference type="AlphaFoldDB" id="A0A0R2DUC8"/>
<gene>
    <name evidence="5" type="primary">hrcA</name>
    <name evidence="8" type="ORF">FC86_GL000901</name>
</gene>
<dbReference type="Pfam" id="PF01628">
    <property type="entry name" value="HrcA"/>
    <property type="match status" value="1"/>
</dbReference>
<dbReference type="InterPro" id="IPR002571">
    <property type="entry name" value="HrcA"/>
</dbReference>
<dbReference type="NCBIfam" id="TIGR00331">
    <property type="entry name" value="hrcA"/>
    <property type="match status" value="1"/>
</dbReference>
<sequence>MLSKRQELILKMIINVFNKTQQPVGSKTLMDELTIQVSSATIRNEMAKLEELGLIEKTHSSSGRVPSNKGYRYYLDYLLQPTDMPENLHEKLQMDFNQQFQRIDDIVSRSAKILSDLTSYTAFVASPEIQFCRITEFRIVPLSNHQMMAILVTSDGDVKNQLYRLPDDVSVKELESLVKKINVAVKGKTLHEVSSYSSAKFISLLGVEEDTASLILLQLLKDVFKPVETDQLFVNGELNLLNNYSNLDDLDNLKSLYQLLSHPEIFSDLIHENSLNNPAFSVHVRLGDELPLDLLKDYSLLTATYEVGDFGNGIVALLGPTNMPYSQMISLMNYFKEELADQLLDYYSKFR</sequence>
<evidence type="ECO:0000256" key="3">
    <source>
        <dbReference type="ARBA" id="ARBA00023016"/>
    </source>
</evidence>
<reference evidence="8 9" key="1">
    <citation type="journal article" date="2015" name="Genome Announc.">
        <title>Expanding the biotechnology potential of lactobacilli through comparative genomics of 213 strains and associated genera.</title>
        <authorList>
            <person name="Sun Z."/>
            <person name="Harris H.M."/>
            <person name="McCann A."/>
            <person name="Guo C."/>
            <person name="Argimon S."/>
            <person name="Zhang W."/>
            <person name="Yang X."/>
            <person name="Jeffery I.B."/>
            <person name="Cooney J.C."/>
            <person name="Kagawa T.F."/>
            <person name="Liu W."/>
            <person name="Song Y."/>
            <person name="Salvetti E."/>
            <person name="Wrobel A."/>
            <person name="Rasinkangas P."/>
            <person name="Parkhill J."/>
            <person name="Rea M.C."/>
            <person name="O'Sullivan O."/>
            <person name="Ritari J."/>
            <person name="Douillard F.P."/>
            <person name="Paul Ross R."/>
            <person name="Yang R."/>
            <person name="Briner A.E."/>
            <person name="Felis G.E."/>
            <person name="de Vos W.M."/>
            <person name="Barrangou R."/>
            <person name="Klaenhammer T.R."/>
            <person name="Caufield P.W."/>
            <person name="Cui Y."/>
            <person name="Zhang H."/>
            <person name="O'Toole P.W."/>
        </authorList>
    </citation>
    <scope>NUCLEOTIDE SEQUENCE [LARGE SCALE GENOMIC DNA]</scope>
    <source>
        <strain evidence="8 9">DSM 23037</strain>
    </source>
</reference>
<evidence type="ECO:0000259" key="6">
    <source>
        <dbReference type="Pfam" id="PF01628"/>
    </source>
</evidence>
<dbReference type="Gene3D" id="1.10.10.10">
    <property type="entry name" value="Winged helix-like DNA-binding domain superfamily/Winged helix DNA-binding domain"/>
    <property type="match status" value="1"/>
</dbReference>
<name>A0A0R2DUC8_9LACO</name>
<evidence type="ECO:0000256" key="5">
    <source>
        <dbReference type="HAMAP-Rule" id="MF_00081"/>
    </source>
</evidence>
<dbReference type="InterPro" id="IPR029016">
    <property type="entry name" value="GAF-like_dom_sf"/>
</dbReference>
<dbReference type="HAMAP" id="MF_00081">
    <property type="entry name" value="HrcA"/>
    <property type="match status" value="1"/>
</dbReference>
<dbReference type="Gene3D" id="3.30.450.40">
    <property type="match status" value="1"/>
</dbReference>
<dbReference type="GO" id="GO:0045892">
    <property type="term" value="P:negative regulation of DNA-templated transcription"/>
    <property type="evidence" value="ECO:0007669"/>
    <property type="project" value="UniProtKB-UniRule"/>
</dbReference>
<keyword evidence="3 5" id="KW-0346">Stress response</keyword>
<evidence type="ECO:0000313" key="8">
    <source>
        <dbReference type="EMBL" id="KRN03789.1"/>
    </source>
</evidence>
<dbReference type="Pfam" id="PF03444">
    <property type="entry name" value="WHD_HrcA"/>
    <property type="match status" value="1"/>
</dbReference>
<organism evidence="8 9">
    <name type="scientific">Holzapfeliella floricola DSM 23037 = JCM 16512</name>
    <dbReference type="NCBI Taxonomy" id="1423744"/>
    <lineage>
        <taxon>Bacteria</taxon>
        <taxon>Bacillati</taxon>
        <taxon>Bacillota</taxon>
        <taxon>Bacilli</taxon>
        <taxon>Lactobacillales</taxon>
        <taxon>Lactobacillaceae</taxon>
        <taxon>Holzapfeliella</taxon>
    </lineage>
</organism>
<dbReference type="InterPro" id="IPR023120">
    <property type="entry name" value="WHTH_transcript_rep_HrcA_IDD"/>
</dbReference>
<keyword evidence="4 5" id="KW-0804">Transcription</keyword>
<comment type="function">
    <text evidence="5">Negative regulator of class I heat shock genes (grpE-dnaK-dnaJ and groELS operons). Prevents heat-shock induction of these operons.</text>
</comment>
<protein>
    <recommendedName>
        <fullName evidence="5">Heat-inducible transcription repressor HrcA</fullName>
    </recommendedName>
</protein>
<dbReference type="PANTHER" id="PTHR34824:SF1">
    <property type="entry name" value="HEAT-INDUCIBLE TRANSCRIPTION REPRESSOR HRCA"/>
    <property type="match status" value="1"/>
</dbReference>
<dbReference type="GO" id="GO:0003677">
    <property type="term" value="F:DNA binding"/>
    <property type="evidence" value="ECO:0007669"/>
    <property type="project" value="InterPro"/>
</dbReference>
<evidence type="ECO:0000256" key="1">
    <source>
        <dbReference type="ARBA" id="ARBA00022491"/>
    </source>
</evidence>
<dbReference type="InterPro" id="IPR036390">
    <property type="entry name" value="WH_DNA-bd_sf"/>
</dbReference>
<dbReference type="InterPro" id="IPR036388">
    <property type="entry name" value="WH-like_DNA-bd_sf"/>
</dbReference>
<evidence type="ECO:0000256" key="2">
    <source>
        <dbReference type="ARBA" id="ARBA00023015"/>
    </source>
</evidence>
<dbReference type="OrthoDB" id="9783139at2"/>
<dbReference type="InterPro" id="IPR005104">
    <property type="entry name" value="WHTH_HrcA_DNA-bd"/>
</dbReference>
<dbReference type="Proteomes" id="UP000051378">
    <property type="component" value="Unassembled WGS sequence"/>
</dbReference>
<evidence type="ECO:0000256" key="4">
    <source>
        <dbReference type="ARBA" id="ARBA00023163"/>
    </source>
</evidence>
<dbReference type="Gene3D" id="3.30.390.60">
    <property type="entry name" value="Heat-inducible transcription repressor hrca homolog, domain 3"/>
    <property type="match status" value="1"/>
</dbReference>
<accession>A0A0R2DUC8</accession>
<dbReference type="SUPFAM" id="SSF55781">
    <property type="entry name" value="GAF domain-like"/>
    <property type="match status" value="1"/>
</dbReference>
<dbReference type="RefSeq" id="WP_056975102.1">
    <property type="nucleotide sequence ID" value="NZ_AYZL01000020.1"/>
</dbReference>
<proteinExistence type="inferred from homology"/>
<dbReference type="InterPro" id="IPR021153">
    <property type="entry name" value="HrcA_C"/>
</dbReference>
<dbReference type="EMBL" id="AYZL01000020">
    <property type="protein sequence ID" value="KRN03789.1"/>
    <property type="molecule type" value="Genomic_DNA"/>
</dbReference>
<comment type="caution">
    <text evidence="8">The sequence shown here is derived from an EMBL/GenBank/DDBJ whole genome shotgun (WGS) entry which is preliminary data.</text>
</comment>
<dbReference type="PATRIC" id="fig|1423744.4.peg.926"/>
<dbReference type="STRING" id="1423744.FC86_GL000901"/>
<keyword evidence="1 5" id="KW-0678">Repressor</keyword>
<comment type="similarity">
    <text evidence="5">Belongs to the HrcA family.</text>
</comment>